<reference evidence="3 4" key="1">
    <citation type="submission" date="2016-03" db="EMBL/GenBank/DDBJ databases">
        <title>Choanephora cucurbitarum.</title>
        <authorList>
            <person name="Min B."/>
            <person name="Park H."/>
            <person name="Park J.-H."/>
            <person name="Shin H.-D."/>
            <person name="Choi I.-G."/>
        </authorList>
    </citation>
    <scope>NUCLEOTIDE SEQUENCE [LARGE SCALE GENOMIC DNA]</scope>
    <source>
        <strain evidence="3 4">KUS-F28377</strain>
    </source>
</reference>
<sequence>MDNTLLEFEESLEALEKERESLELAMREMGAECKESEINHGWLTNFSLNLNSTTQETNKHYTTTLFHLIQPNAGPSHDYLQTLLNVNQEILAQSLAASSKANDTHDNSPEFFVTQPDPLTSHETLKPTHLLTPPITPPEE</sequence>
<feature type="coiled-coil region" evidence="1">
    <location>
        <begin position="5"/>
        <end position="39"/>
    </location>
</feature>
<dbReference type="Proteomes" id="UP000093000">
    <property type="component" value="Unassembled WGS sequence"/>
</dbReference>
<evidence type="ECO:0000313" key="3">
    <source>
        <dbReference type="EMBL" id="OBZ91866.1"/>
    </source>
</evidence>
<organism evidence="3 4">
    <name type="scientific">Choanephora cucurbitarum</name>
    <dbReference type="NCBI Taxonomy" id="101091"/>
    <lineage>
        <taxon>Eukaryota</taxon>
        <taxon>Fungi</taxon>
        <taxon>Fungi incertae sedis</taxon>
        <taxon>Mucoromycota</taxon>
        <taxon>Mucoromycotina</taxon>
        <taxon>Mucoromycetes</taxon>
        <taxon>Mucorales</taxon>
        <taxon>Mucorineae</taxon>
        <taxon>Choanephoraceae</taxon>
        <taxon>Choanephoroideae</taxon>
        <taxon>Choanephora</taxon>
    </lineage>
</organism>
<comment type="caution">
    <text evidence="3">The sequence shown here is derived from an EMBL/GenBank/DDBJ whole genome shotgun (WGS) entry which is preliminary data.</text>
</comment>
<dbReference type="EMBL" id="LUGH01000002">
    <property type="protein sequence ID" value="OBZ91866.1"/>
    <property type="molecule type" value="Genomic_DNA"/>
</dbReference>
<dbReference type="OrthoDB" id="2280493at2759"/>
<dbReference type="AlphaFoldDB" id="A0A1C7NT35"/>
<protein>
    <submittedName>
        <fullName evidence="3">Uncharacterized protein</fullName>
    </submittedName>
</protein>
<evidence type="ECO:0000313" key="4">
    <source>
        <dbReference type="Proteomes" id="UP000093000"/>
    </source>
</evidence>
<keyword evidence="1" id="KW-0175">Coiled coil</keyword>
<dbReference type="InParanoid" id="A0A1C7NT35"/>
<dbReference type="STRING" id="101091.A0A1C7NT35"/>
<proteinExistence type="predicted"/>
<keyword evidence="4" id="KW-1185">Reference proteome</keyword>
<accession>A0A1C7NT35</accession>
<gene>
    <name evidence="3" type="ORF">A0J61_00097</name>
</gene>
<feature type="region of interest" description="Disordered" evidence="2">
    <location>
        <begin position="96"/>
        <end position="140"/>
    </location>
</feature>
<evidence type="ECO:0000256" key="1">
    <source>
        <dbReference type="SAM" id="Coils"/>
    </source>
</evidence>
<name>A0A1C7NT35_9FUNG</name>
<evidence type="ECO:0000256" key="2">
    <source>
        <dbReference type="SAM" id="MobiDB-lite"/>
    </source>
</evidence>